<reference evidence="3" key="2">
    <citation type="submission" date="2019-08" db="EMBL/GenBank/DDBJ databases">
        <authorList>
            <person name="Im W.-T."/>
        </authorList>
    </citation>
    <scope>NUCLEOTIDE SEQUENCE</scope>
    <source>
        <strain evidence="3">NF 2-5-3</strain>
    </source>
</reference>
<sequence>MKPCEACKALTGMPSSTPPHGDLAETDSQMTGAPPIKRYDEYRCTVCGNWMLRNTQDGDPPGVWSSTV</sequence>
<dbReference type="Proteomes" id="UP001481677">
    <property type="component" value="Unassembled WGS sequence"/>
</dbReference>
<comment type="caution">
    <text evidence="3">The sequence shown here is derived from an EMBL/GenBank/DDBJ whole genome shotgun (WGS) entry which is preliminary data.</text>
</comment>
<dbReference type="RefSeq" id="WP_028364388.1">
    <property type="nucleotide sequence ID" value="NZ_JAZHFZ010000001.1"/>
</dbReference>
<dbReference type="EMBL" id="VOQS01000005">
    <property type="protein sequence ID" value="TXC79405.1"/>
    <property type="molecule type" value="Genomic_DNA"/>
</dbReference>
<proteinExistence type="predicted"/>
<dbReference type="AlphaFoldDB" id="A0A5C6V6N0"/>
<feature type="region of interest" description="Disordered" evidence="1">
    <location>
        <begin position="10"/>
        <end position="34"/>
    </location>
</feature>
<evidence type="ECO:0000313" key="2">
    <source>
        <dbReference type="EMBL" id="MEM5338191.1"/>
    </source>
</evidence>
<dbReference type="Proteomes" id="UP000321776">
    <property type="component" value="Unassembled WGS sequence"/>
</dbReference>
<dbReference type="EMBL" id="JAZHGA010000001">
    <property type="protein sequence ID" value="MEM5338191.1"/>
    <property type="molecule type" value="Genomic_DNA"/>
</dbReference>
<organism evidence="3 4">
    <name type="scientific">Paraburkholderia azotifigens</name>
    <dbReference type="NCBI Taxonomy" id="2057004"/>
    <lineage>
        <taxon>Bacteria</taxon>
        <taxon>Pseudomonadati</taxon>
        <taxon>Pseudomonadota</taxon>
        <taxon>Betaproteobacteria</taxon>
        <taxon>Burkholderiales</taxon>
        <taxon>Burkholderiaceae</taxon>
        <taxon>Paraburkholderia</taxon>
    </lineage>
</organism>
<keyword evidence="5" id="KW-1185">Reference proteome</keyword>
<evidence type="ECO:0000313" key="4">
    <source>
        <dbReference type="Proteomes" id="UP000321776"/>
    </source>
</evidence>
<gene>
    <name evidence="3" type="ORF">FRZ40_33990</name>
    <name evidence="2" type="ORF">V4C56_00965</name>
</gene>
<reference evidence="2 5" key="3">
    <citation type="submission" date="2024-01" db="EMBL/GenBank/DDBJ databases">
        <title>The diversity of rhizobia nodulating Mimosa spp. in eleven states of Brazil covering several biomes is determined by host plant, location, and edaphic factors.</title>
        <authorList>
            <person name="Rouws L."/>
            <person name="Barauna A."/>
            <person name="Beukes C."/>
            <person name="De Faria S.M."/>
            <person name="Gross E."/>
            <person name="Dos Reis Junior F.B."/>
            <person name="Simon M."/>
            <person name="Maluk M."/>
            <person name="Odee D.W."/>
            <person name="Kenicer G."/>
            <person name="Young J.P.W."/>
            <person name="Reis V.M."/>
            <person name="Zilli J."/>
            <person name="James E.K."/>
        </authorList>
    </citation>
    <scope>NUCLEOTIDE SEQUENCE [LARGE SCALE GENOMIC DNA]</scope>
    <source>
        <strain evidence="2 5">JPY530</strain>
    </source>
</reference>
<accession>A0A5C6V6N0</accession>
<evidence type="ECO:0000313" key="3">
    <source>
        <dbReference type="EMBL" id="TXC79405.1"/>
    </source>
</evidence>
<evidence type="ECO:0000256" key="1">
    <source>
        <dbReference type="SAM" id="MobiDB-lite"/>
    </source>
</evidence>
<evidence type="ECO:0000313" key="5">
    <source>
        <dbReference type="Proteomes" id="UP001481677"/>
    </source>
</evidence>
<reference evidence="3 4" key="1">
    <citation type="journal article" date="2018" name="Int. J. Syst. Evol. Microbiol.">
        <title>Paraburkholderia azotifigens sp. nov., a nitrogen-fixing bacterium isolated from paddy soil.</title>
        <authorList>
            <person name="Choi G.M."/>
            <person name="Im W.T."/>
        </authorList>
    </citation>
    <scope>NUCLEOTIDE SEQUENCE [LARGE SCALE GENOMIC DNA]</scope>
    <source>
        <strain evidence="3 4">NF 2-5-3</strain>
    </source>
</reference>
<name>A0A5C6V6N0_9BURK</name>
<protein>
    <submittedName>
        <fullName evidence="3">Uncharacterized protein</fullName>
    </submittedName>
</protein>